<reference evidence="3" key="1">
    <citation type="journal article" date="2019" name="Int. J. Syst. Evol. Microbiol.">
        <title>The Global Catalogue of Microorganisms (GCM) 10K type strain sequencing project: providing services to taxonomists for standard genome sequencing and annotation.</title>
        <authorList>
            <consortium name="The Broad Institute Genomics Platform"/>
            <consortium name="The Broad Institute Genome Sequencing Center for Infectious Disease"/>
            <person name="Wu L."/>
            <person name="Ma J."/>
        </authorList>
    </citation>
    <scope>NUCLEOTIDE SEQUENCE [LARGE SCALE GENOMIC DNA]</scope>
    <source>
        <strain evidence="3">CCUG 61697</strain>
    </source>
</reference>
<protein>
    <submittedName>
        <fullName evidence="2">CbtB domain-containing protein</fullName>
    </submittedName>
</protein>
<name>A0ABW3J984_9HYPH</name>
<accession>A0ABW3J984</accession>
<keyword evidence="1" id="KW-0812">Transmembrane</keyword>
<evidence type="ECO:0000256" key="1">
    <source>
        <dbReference type="SAM" id="Phobius"/>
    </source>
</evidence>
<feature type="transmembrane region" description="Helical" evidence="1">
    <location>
        <begin position="21"/>
        <end position="43"/>
    </location>
</feature>
<keyword evidence="1" id="KW-1133">Transmembrane helix</keyword>
<organism evidence="2 3">
    <name type="scientific">Methyloligella solikamskensis</name>
    <dbReference type="NCBI Taxonomy" id="1177756"/>
    <lineage>
        <taxon>Bacteria</taxon>
        <taxon>Pseudomonadati</taxon>
        <taxon>Pseudomonadota</taxon>
        <taxon>Alphaproteobacteria</taxon>
        <taxon>Hyphomicrobiales</taxon>
        <taxon>Hyphomicrobiaceae</taxon>
        <taxon>Methyloligella</taxon>
    </lineage>
</organism>
<evidence type="ECO:0000313" key="3">
    <source>
        <dbReference type="Proteomes" id="UP001597102"/>
    </source>
</evidence>
<gene>
    <name evidence="2" type="ORF">ACFQ2F_04320</name>
</gene>
<keyword evidence="3" id="KW-1185">Reference proteome</keyword>
<sequence length="64" mass="6604">MNTHLDNSIANRGTLTSERSGVLAAAGLALALGLSLVFTTGFAHPSALHNAAHDTRHALGFPCH</sequence>
<dbReference type="EMBL" id="JBHTJO010000001">
    <property type="protein sequence ID" value="MFD0986316.1"/>
    <property type="molecule type" value="Genomic_DNA"/>
</dbReference>
<keyword evidence="1" id="KW-0472">Membrane</keyword>
<dbReference type="NCBIfam" id="TIGR02459">
    <property type="entry name" value="CbtB"/>
    <property type="match status" value="1"/>
</dbReference>
<dbReference type="Proteomes" id="UP001597102">
    <property type="component" value="Unassembled WGS sequence"/>
</dbReference>
<dbReference type="InterPro" id="IPR012667">
    <property type="entry name" value="CbtB_put"/>
</dbReference>
<dbReference type="Pfam" id="PF09489">
    <property type="entry name" value="CbtB"/>
    <property type="match status" value="1"/>
</dbReference>
<evidence type="ECO:0000313" key="2">
    <source>
        <dbReference type="EMBL" id="MFD0986316.1"/>
    </source>
</evidence>
<comment type="caution">
    <text evidence="2">The sequence shown here is derived from an EMBL/GenBank/DDBJ whole genome shotgun (WGS) entry which is preliminary data.</text>
</comment>
<dbReference type="RefSeq" id="WP_379086215.1">
    <property type="nucleotide sequence ID" value="NZ_JBHTJO010000001.1"/>
</dbReference>
<proteinExistence type="predicted"/>